<evidence type="ECO:0000313" key="4">
    <source>
        <dbReference type="EMBL" id="PPS94876.1"/>
    </source>
</evidence>
<reference evidence="4 5" key="2">
    <citation type="submission" date="2017-10" db="EMBL/GenBank/DDBJ databases">
        <title>Consistent, comparative and evidence-based genome annotation and re-annotation for the closely-related species, Cryptosporidium parvum, C. hominis and C. tyzzeri.</title>
        <authorList>
            <person name="Baptista R.P."/>
            <person name="Li Y."/>
            <person name="Sateriale A."/>
            <person name="Striepen B."/>
            <person name="Kissinger J.C."/>
        </authorList>
    </citation>
    <scope>NUCLEOTIDE SEQUENCE [LARGE SCALE GENOMIC DNA]</scope>
    <source>
        <strain evidence="4">30976</strain>
    </source>
</reference>
<accession>A0ABX5BEW5</accession>
<feature type="transmembrane region" description="Helical" evidence="2">
    <location>
        <begin position="347"/>
        <end position="366"/>
    </location>
</feature>
<dbReference type="PROSITE" id="PS50086">
    <property type="entry name" value="TBC_RABGAP"/>
    <property type="match status" value="1"/>
</dbReference>
<feature type="transmembrane region" description="Helical" evidence="2">
    <location>
        <begin position="204"/>
        <end position="222"/>
    </location>
</feature>
<keyword evidence="2" id="KW-1133">Transmembrane helix</keyword>
<dbReference type="SUPFAM" id="SSF47923">
    <property type="entry name" value="Ypt/Rab-GAP domain of gyp1p"/>
    <property type="match status" value="1"/>
</dbReference>
<dbReference type="InterPro" id="IPR035969">
    <property type="entry name" value="Rab-GAP_TBC_sf"/>
</dbReference>
<dbReference type="Gene3D" id="1.10.8.1310">
    <property type="match status" value="1"/>
</dbReference>
<evidence type="ECO:0000256" key="2">
    <source>
        <dbReference type="SAM" id="Phobius"/>
    </source>
</evidence>
<reference evidence="4 5" key="1">
    <citation type="submission" date="2014-11" db="EMBL/GenBank/DDBJ databases">
        <title>Comparative genomic analysis of Cryptosporidium hominis reveals occurrence of genetic recombination in virulent subtypes.</title>
        <authorList>
            <person name="Guo Y."/>
            <person name="Tang K."/>
            <person name="Frace M."/>
            <person name="Li N."/>
            <person name="Roellig D.M."/>
            <person name="Sammons S."/>
            <person name="Knipe K."/>
            <person name="Rowe L."/>
            <person name="Feng Y."/>
            <person name="Xiao L."/>
        </authorList>
    </citation>
    <scope>NUCLEOTIDE SEQUENCE [LARGE SCALE GENOMIC DNA]</scope>
    <source>
        <strain evidence="4">30976</strain>
    </source>
</reference>
<dbReference type="PANTHER" id="PTHR20913:SF7">
    <property type="entry name" value="RE60063P"/>
    <property type="match status" value="1"/>
</dbReference>
<keyword evidence="5" id="KW-1185">Reference proteome</keyword>
<evidence type="ECO:0000259" key="3">
    <source>
        <dbReference type="PROSITE" id="PS50086"/>
    </source>
</evidence>
<proteinExistence type="predicted"/>
<keyword evidence="1" id="KW-0343">GTPase activation</keyword>
<name>A0ABX5BEW5_CRYHO</name>
<gene>
    <name evidence="4" type="ORF">GY17_00002044</name>
</gene>
<protein>
    <submittedName>
        <fullName evidence="4">TBC/rab GAP domain containing protein</fullName>
    </submittedName>
</protein>
<feature type="domain" description="Rab-GAP TBC" evidence="3">
    <location>
        <begin position="1"/>
        <end position="240"/>
    </location>
</feature>
<keyword evidence="2" id="KW-0812">Transmembrane</keyword>
<feature type="transmembrane region" description="Helical" evidence="2">
    <location>
        <begin position="228"/>
        <end position="253"/>
    </location>
</feature>
<organism evidence="4 5">
    <name type="scientific">Cryptosporidium hominis</name>
    <dbReference type="NCBI Taxonomy" id="237895"/>
    <lineage>
        <taxon>Eukaryota</taxon>
        <taxon>Sar</taxon>
        <taxon>Alveolata</taxon>
        <taxon>Apicomplexa</taxon>
        <taxon>Conoidasida</taxon>
        <taxon>Coccidia</taxon>
        <taxon>Eucoccidiorida</taxon>
        <taxon>Eimeriorina</taxon>
        <taxon>Cryptosporidiidae</taxon>
        <taxon>Cryptosporidium</taxon>
    </lineage>
</organism>
<dbReference type="Proteomes" id="UP001429100">
    <property type="component" value="Unassembled WGS sequence"/>
</dbReference>
<dbReference type="Gene3D" id="1.10.472.80">
    <property type="entry name" value="Ypt/Rab-GAP domain of gyp1p, domain 3"/>
    <property type="match status" value="1"/>
</dbReference>
<comment type="caution">
    <text evidence="4">The sequence shown here is derived from an EMBL/GenBank/DDBJ whole genome shotgun (WGS) entry which is preliminary data.</text>
</comment>
<dbReference type="InterPro" id="IPR045913">
    <property type="entry name" value="TBC20/Gyp8-like"/>
</dbReference>
<evidence type="ECO:0000256" key="1">
    <source>
        <dbReference type="ARBA" id="ARBA00022468"/>
    </source>
</evidence>
<keyword evidence="2" id="KW-0472">Membrane</keyword>
<dbReference type="InterPro" id="IPR000195">
    <property type="entry name" value="Rab-GAP-TBC_dom"/>
</dbReference>
<dbReference type="EMBL" id="JTAI01000004">
    <property type="protein sequence ID" value="PPS94876.1"/>
    <property type="molecule type" value="Genomic_DNA"/>
</dbReference>
<dbReference type="PANTHER" id="PTHR20913">
    <property type="entry name" value="TBC1 DOMAIN FAMILY MEMBER 20/GTPASE"/>
    <property type="match status" value="1"/>
</dbReference>
<evidence type="ECO:0000313" key="5">
    <source>
        <dbReference type="Proteomes" id="UP001429100"/>
    </source>
</evidence>
<sequence length="375" mass="44421">MNDSRRFVWCILLKISIEDINRKISISNLVQNADKTLINQVNCDVDRCDLQSDIDKLNLKRLLISVFSYRRENYSYIQGIHEIGKVFLTLFHEYKKSNLANIKKKLSKLIVFSERFEAIILCKLLIKKFNSEKGRVDICFKAFDRFLILYSTPYIYKSDSLAQINLEYILSNISRDLLYLLNKRSPILYNFFVKLKAKDDKESSVCMFILPWIITYFSHNISVKQKKLTYYIFDHIISSHPLYIVFLIVEIIIQSETKLFDYLEQNFGLDISLNFEENEIYPFVHFFFQNLDISNLKWKVIVSSSRKYLSSTRLNILNSYFLWEAGKRSKHNLRIGKTLFSKINVKVLIYSIFLVLISSLLFSIYIGKFNFLKII</sequence>
<feature type="non-terminal residue" evidence="4">
    <location>
        <position position="375"/>
    </location>
</feature>